<evidence type="ECO:0000313" key="2">
    <source>
        <dbReference type="EMBL" id="KAG4417073.1"/>
    </source>
</evidence>
<name>A0A8H7W976_9HELO</name>
<comment type="caution">
    <text evidence="2">The sequence shown here is derived from an EMBL/GenBank/DDBJ whole genome shotgun (WGS) entry which is preliminary data.</text>
</comment>
<proteinExistence type="predicted"/>
<organism evidence="2 3">
    <name type="scientific">Cadophora malorum</name>
    <dbReference type="NCBI Taxonomy" id="108018"/>
    <lineage>
        <taxon>Eukaryota</taxon>
        <taxon>Fungi</taxon>
        <taxon>Dikarya</taxon>
        <taxon>Ascomycota</taxon>
        <taxon>Pezizomycotina</taxon>
        <taxon>Leotiomycetes</taxon>
        <taxon>Helotiales</taxon>
        <taxon>Ploettnerulaceae</taxon>
        <taxon>Cadophora</taxon>
    </lineage>
</organism>
<gene>
    <name evidence="2" type="ORF">IFR04_009779</name>
</gene>
<accession>A0A8H7W976</accession>
<keyword evidence="3" id="KW-1185">Reference proteome</keyword>
<dbReference type="Proteomes" id="UP000664132">
    <property type="component" value="Unassembled WGS sequence"/>
</dbReference>
<reference evidence="2" key="1">
    <citation type="submission" date="2021-02" db="EMBL/GenBank/DDBJ databases">
        <title>Genome sequence Cadophora malorum strain M34.</title>
        <authorList>
            <person name="Stefanovic E."/>
            <person name="Vu D."/>
            <person name="Scully C."/>
            <person name="Dijksterhuis J."/>
            <person name="Roader J."/>
            <person name="Houbraken J."/>
        </authorList>
    </citation>
    <scope>NUCLEOTIDE SEQUENCE</scope>
    <source>
        <strain evidence="2">M34</strain>
    </source>
</reference>
<feature type="chain" id="PRO_5034620709" evidence="1">
    <location>
        <begin position="21"/>
        <end position="232"/>
    </location>
</feature>
<keyword evidence="1" id="KW-0732">Signal</keyword>
<dbReference type="EMBL" id="JAFJYH010000165">
    <property type="protein sequence ID" value="KAG4417073.1"/>
    <property type="molecule type" value="Genomic_DNA"/>
</dbReference>
<feature type="signal peptide" evidence="1">
    <location>
        <begin position="1"/>
        <end position="20"/>
    </location>
</feature>
<dbReference type="AlphaFoldDB" id="A0A8H7W976"/>
<dbReference type="OrthoDB" id="3556382at2759"/>
<evidence type="ECO:0000256" key="1">
    <source>
        <dbReference type="SAM" id="SignalP"/>
    </source>
</evidence>
<evidence type="ECO:0000313" key="3">
    <source>
        <dbReference type="Proteomes" id="UP000664132"/>
    </source>
</evidence>
<sequence>MPQLLCICSILLLFLYSTSASPLGVVASQPPPSTYSKIPHNPVSFSPPSQHAIPHHHQPLSNEDSALHGTVKVFPSHPDQPIPVAYTISSRVCAALISELTYLMSDLSQQLLSEHIAGIPFPIPPGGQKFPLPVFLAGNITEQLYRTQYVLSLALKLTPLEETLQVVTTSHWRSIMSLLEQSAKELAQDAREGSGAGLGSVLVFQAETSGIRLHAEWKIWSIKDGVAVMCES</sequence>
<protein>
    <submittedName>
        <fullName evidence="2">Uncharacterized protein</fullName>
    </submittedName>
</protein>